<keyword evidence="9" id="KW-1185">Reference proteome</keyword>
<proteinExistence type="inferred from homology"/>
<dbReference type="InterPro" id="IPR004090">
    <property type="entry name" value="Chemotax_Me-accpt_rcpt"/>
</dbReference>
<dbReference type="GO" id="GO:0016020">
    <property type="term" value="C:membrane"/>
    <property type="evidence" value="ECO:0007669"/>
    <property type="project" value="InterPro"/>
</dbReference>
<dbReference type="InterPro" id="IPR003660">
    <property type="entry name" value="HAMP_dom"/>
</dbReference>
<feature type="domain" description="Methyl-accepting transducer" evidence="6">
    <location>
        <begin position="264"/>
        <end position="521"/>
    </location>
</feature>
<evidence type="ECO:0000313" key="8">
    <source>
        <dbReference type="EMBL" id="AFL68468.1"/>
    </source>
</evidence>
<dbReference type="eggNOG" id="COG0840">
    <property type="taxonomic scope" value="Bacteria"/>
</dbReference>
<feature type="transmembrane region" description="Helical" evidence="5">
    <location>
        <begin position="184"/>
        <end position="204"/>
    </location>
</feature>
<dbReference type="PROSITE" id="PS50111">
    <property type="entry name" value="CHEMOTAXIS_TRANSDUC_2"/>
    <property type="match status" value="1"/>
</dbReference>
<dbReference type="PANTHER" id="PTHR32089">
    <property type="entry name" value="METHYL-ACCEPTING CHEMOTAXIS PROTEIN MCPB"/>
    <property type="match status" value="1"/>
</dbReference>
<comment type="similarity">
    <text evidence="2">Belongs to the methyl-accepting chemotaxis (MCP) protein family.</text>
</comment>
<protein>
    <submittedName>
        <fullName evidence="8">Methyl-accepting chemotaxis protein</fullName>
    </submittedName>
</protein>
<dbReference type="InterPro" id="IPR024478">
    <property type="entry name" value="HlyB_4HB_MCP"/>
</dbReference>
<dbReference type="Proteomes" id="UP000006176">
    <property type="component" value="Chromosome"/>
</dbReference>
<evidence type="ECO:0000313" key="9">
    <source>
        <dbReference type="Proteomes" id="UP000006176"/>
    </source>
</evidence>
<dbReference type="RefSeq" id="WP_014769347.1">
    <property type="nucleotide sequence ID" value="NC_018002.1"/>
</dbReference>
<dbReference type="PROSITE" id="PS50885">
    <property type="entry name" value="HAMP"/>
    <property type="match status" value="1"/>
</dbReference>
<dbReference type="Gene3D" id="1.10.287.950">
    <property type="entry name" value="Methyl-accepting chemotaxis protein"/>
    <property type="match status" value="1"/>
</dbReference>
<keyword evidence="5" id="KW-1133">Transmembrane helix</keyword>
<dbReference type="STRING" id="760154.Sulba_1172"/>
<dbReference type="OrthoDB" id="5337941at2"/>
<feature type="coiled-coil region" evidence="4">
    <location>
        <begin position="69"/>
        <end position="96"/>
    </location>
</feature>
<evidence type="ECO:0000256" key="2">
    <source>
        <dbReference type="ARBA" id="ARBA00029447"/>
    </source>
</evidence>
<dbReference type="KEGG" id="sba:Sulba_1172"/>
<dbReference type="GO" id="GO:0007165">
    <property type="term" value="P:signal transduction"/>
    <property type="evidence" value="ECO:0007669"/>
    <property type="project" value="UniProtKB-KW"/>
</dbReference>
<dbReference type="GO" id="GO:0006935">
    <property type="term" value="P:chemotaxis"/>
    <property type="evidence" value="ECO:0007669"/>
    <property type="project" value="InterPro"/>
</dbReference>
<dbReference type="Pfam" id="PF12729">
    <property type="entry name" value="4HB_MCP_1"/>
    <property type="match status" value="1"/>
</dbReference>
<dbReference type="InterPro" id="IPR004089">
    <property type="entry name" value="MCPsignal_dom"/>
</dbReference>
<dbReference type="PRINTS" id="PR00260">
    <property type="entry name" value="CHEMTRNSDUCR"/>
</dbReference>
<dbReference type="SMART" id="SM00283">
    <property type="entry name" value="MA"/>
    <property type="match status" value="1"/>
</dbReference>
<organism evidence="8 9">
    <name type="scientific">Sulfurospirillum barnesii (strain ATCC 700032 / DSM 10660 / SES-3)</name>
    <dbReference type="NCBI Taxonomy" id="760154"/>
    <lineage>
        <taxon>Bacteria</taxon>
        <taxon>Pseudomonadati</taxon>
        <taxon>Campylobacterota</taxon>
        <taxon>Epsilonproteobacteria</taxon>
        <taxon>Campylobacterales</taxon>
        <taxon>Sulfurospirillaceae</taxon>
        <taxon>Sulfurospirillum</taxon>
    </lineage>
</organism>
<dbReference type="PANTHER" id="PTHR32089:SF112">
    <property type="entry name" value="LYSOZYME-LIKE PROTEIN-RELATED"/>
    <property type="match status" value="1"/>
</dbReference>
<dbReference type="EMBL" id="CP003333">
    <property type="protein sequence ID" value="AFL68468.1"/>
    <property type="molecule type" value="Genomic_DNA"/>
</dbReference>
<dbReference type="SUPFAM" id="SSF58104">
    <property type="entry name" value="Methyl-accepting chemotaxis protein (MCP) signaling domain"/>
    <property type="match status" value="1"/>
</dbReference>
<dbReference type="GO" id="GO:0004888">
    <property type="term" value="F:transmembrane signaling receptor activity"/>
    <property type="evidence" value="ECO:0007669"/>
    <property type="project" value="InterPro"/>
</dbReference>
<evidence type="ECO:0000256" key="4">
    <source>
        <dbReference type="SAM" id="Coils"/>
    </source>
</evidence>
<feature type="coiled-coil region" evidence="4">
    <location>
        <begin position="321"/>
        <end position="348"/>
    </location>
</feature>
<evidence type="ECO:0000259" key="7">
    <source>
        <dbReference type="PROSITE" id="PS50885"/>
    </source>
</evidence>
<evidence type="ECO:0000256" key="3">
    <source>
        <dbReference type="PROSITE-ProRule" id="PRU00284"/>
    </source>
</evidence>
<sequence>MSISKQLITMLSIAILGILAVFSIGFTKMEQVYTQTNTCNVNSLPSILLLSDLQQAMYRMRLTGLQHILAEDLKTKKALEETFSKYKNEFEQANKHYERFLVDDKDKALHAKEQEYFQKYTNLVAKVFALSNEGKKDELNKFLEETANIPRTLMNTTDEHMQYNQKLAQEDAIDAVNEKNSATFIMIALSLLVAIVILILSFMIRKNIMHGVSLIHDSIIGFVTHKDLKFRIHYGKKNEIQEIVNSFNDLVSALEGIIEDVKRSSAENASVSHELGTTSMQIGRNAENSTVIVNNTIEEIVSIKKFVQETALLSEEMKKSIGIAGNKLESAKNEVIKLKDEVELASEEETLLAGQLEQMSKDAEQVKQILTVISDIADQTNLLALNAAIEAARAGEHGRGFAVVADEVRKLAERTQSSLIEINATINIIVQSIVNSSDKMSKNAQNIRRLAGVSTTVEETIIETTTVMDESVQSVSISANNSTKIAKDTDKIVDLVTNINTITSENARSVEEIAAAADHLSKLAENLNIKLSQFQ</sequence>
<accession>I3XWZ4</accession>
<evidence type="ECO:0000256" key="5">
    <source>
        <dbReference type="SAM" id="Phobius"/>
    </source>
</evidence>
<feature type="transmembrane region" description="Helical" evidence="5">
    <location>
        <begin position="7"/>
        <end position="26"/>
    </location>
</feature>
<keyword evidence="4" id="KW-0175">Coiled coil</keyword>
<reference evidence="8 9" key="1">
    <citation type="submission" date="2012-06" db="EMBL/GenBank/DDBJ databases">
        <title>Complete sequence of Sulfurospirillum barnesii SES-3.</title>
        <authorList>
            <consortium name="US DOE Joint Genome Institute"/>
            <person name="Lucas S."/>
            <person name="Han J."/>
            <person name="Lapidus A."/>
            <person name="Cheng J.-F."/>
            <person name="Goodwin L."/>
            <person name="Pitluck S."/>
            <person name="Peters L."/>
            <person name="Ovchinnikova G."/>
            <person name="Lu M."/>
            <person name="Detter J.C."/>
            <person name="Han C."/>
            <person name="Tapia R."/>
            <person name="Land M."/>
            <person name="Hauser L."/>
            <person name="Kyrpides N."/>
            <person name="Ivanova N."/>
            <person name="Pagani I."/>
            <person name="Stolz J."/>
            <person name="Arkin A."/>
            <person name="Dehal P."/>
            <person name="Oremland R."/>
            <person name="Saltikov C."/>
            <person name="Basu P."/>
            <person name="Hollibaugh J."/>
            <person name="Newman D."/>
            <person name="Stolyar S."/>
            <person name="Hazen T."/>
            <person name="Woyke T."/>
        </authorList>
    </citation>
    <scope>NUCLEOTIDE SEQUENCE [LARGE SCALE GENOMIC DNA]</scope>
    <source>
        <strain evidence="9">ATCC 700032 / DSM 10660 / SES-3</strain>
    </source>
</reference>
<feature type="domain" description="HAMP" evidence="7">
    <location>
        <begin position="227"/>
        <end position="259"/>
    </location>
</feature>
<dbReference type="HOGENOM" id="CLU_000445_107_27_7"/>
<keyword evidence="5" id="KW-0812">Transmembrane</keyword>
<dbReference type="Pfam" id="PF00015">
    <property type="entry name" value="MCPsignal"/>
    <property type="match status" value="1"/>
</dbReference>
<keyword evidence="1 3" id="KW-0807">Transducer</keyword>
<name>I3XWZ4_SULBS</name>
<keyword evidence="5" id="KW-0472">Membrane</keyword>
<evidence type="ECO:0000256" key="1">
    <source>
        <dbReference type="ARBA" id="ARBA00023224"/>
    </source>
</evidence>
<evidence type="ECO:0000259" key="6">
    <source>
        <dbReference type="PROSITE" id="PS50111"/>
    </source>
</evidence>
<dbReference type="PATRIC" id="fig|760154.4.peg.1175"/>
<dbReference type="AlphaFoldDB" id="I3XWZ4"/>
<gene>
    <name evidence="8" type="ordered locus">Sulba_1172</name>
</gene>